<evidence type="ECO:0000256" key="9">
    <source>
        <dbReference type="RuleBase" id="RU361169"/>
    </source>
</evidence>
<keyword evidence="6 9" id="KW-0326">Glycosidase</keyword>
<dbReference type="SUPFAM" id="SSF51126">
    <property type="entry name" value="Pectin lyase-like"/>
    <property type="match status" value="1"/>
</dbReference>
<proteinExistence type="inferred from homology"/>
<evidence type="ECO:0000313" key="11">
    <source>
        <dbReference type="EMBL" id="CAH2037223.1"/>
    </source>
</evidence>
<dbReference type="GO" id="GO:0004650">
    <property type="term" value="F:polygalacturonase activity"/>
    <property type="evidence" value="ECO:0007669"/>
    <property type="project" value="InterPro"/>
</dbReference>
<dbReference type="Pfam" id="PF00295">
    <property type="entry name" value="Glyco_hydro_28"/>
    <property type="match status" value="1"/>
</dbReference>
<dbReference type="InterPro" id="IPR011050">
    <property type="entry name" value="Pectin_lyase_fold/virulence"/>
</dbReference>
<evidence type="ECO:0000256" key="1">
    <source>
        <dbReference type="ARBA" id="ARBA00004191"/>
    </source>
</evidence>
<dbReference type="FunFam" id="2.160.20.10:FF:000004">
    <property type="entry name" value="Pectin lyase-like superfamily protein"/>
    <property type="match status" value="1"/>
</dbReference>
<dbReference type="GO" id="GO:0071555">
    <property type="term" value="P:cell wall organization"/>
    <property type="evidence" value="ECO:0007669"/>
    <property type="project" value="UniProtKB-KW"/>
</dbReference>
<evidence type="ECO:0000256" key="10">
    <source>
        <dbReference type="SAM" id="SignalP"/>
    </source>
</evidence>
<accession>A0AAU9RB90</accession>
<dbReference type="Gene3D" id="2.160.20.10">
    <property type="entry name" value="Single-stranded right-handed beta-helix, Pectin lyase-like"/>
    <property type="match status" value="1"/>
</dbReference>
<evidence type="ECO:0000256" key="7">
    <source>
        <dbReference type="ARBA" id="ARBA00023316"/>
    </source>
</evidence>
<comment type="similarity">
    <text evidence="2 9">Belongs to the glycosyl hydrolase 28 family.</text>
</comment>
<dbReference type="PROSITE" id="PS51257">
    <property type="entry name" value="PROKAR_LIPOPROTEIN"/>
    <property type="match status" value="1"/>
</dbReference>
<organism evidence="11 12">
    <name type="scientific">Thlaspi arvense</name>
    <name type="common">Field penny-cress</name>
    <dbReference type="NCBI Taxonomy" id="13288"/>
    <lineage>
        <taxon>Eukaryota</taxon>
        <taxon>Viridiplantae</taxon>
        <taxon>Streptophyta</taxon>
        <taxon>Embryophyta</taxon>
        <taxon>Tracheophyta</taxon>
        <taxon>Spermatophyta</taxon>
        <taxon>Magnoliopsida</taxon>
        <taxon>eudicotyledons</taxon>
        <taxon>Gunneridae</taxon>
        <taxon>Pentapetalae</taxon>
        <taxon>rosids</taxon>
        <taxon>malvids</taxon>
        <taxon>Brassicales</taxon>
        <taxon>Brassicaceae</taxon>
        <taxon>Thlaspideae</taxon>
        <taxon>Thlaspi</taxon>
    </lineage>
</organism>
<feature type="active site" evidence="8">
    <location>
        <position position="238"/>
    </location>
</feature>
<gene>
    <name evidence="11" type="ORF">TAV2_LOCUS2571</name>
</gene>
<evidence type="ECO:0000256" key="5">
    <source>
        <dbReference type="ARBA" id="ARBA00022801"/>
    </source>
</evidence>
<evidence type="ECO:0000313" key="12">
    <source>
        <dbReference type="Proteomes" id="UP000836841"/>
    </source>
</evidence>
<keyword evidence="7" id="KW-0961">Cell wall biogenesis/degradation</keyword>
<dbReference type="PANTHER" id="PTHR31375">
    <property type="match status" value="1"/>
</dbReference>
<feature type="chain" id="PRO_5043739990" evidence="10">
    <location>
        <begin position="17"/>
        <end position="393"/>
    </location>
</feature>
<dbReference type="Proteomes" id="UP000836841">
    <property type="component" value="Chromosome 1"/>
</dbReference>
<evidence type="ECO:0000256" key="6">
    <source>
        <dbReference type="ARBA" id="ARBA00023295"/>
    </source>
</evidence>
<dbReference type="GO" id="GO:0005975">
    <property type="term" value="P:carbohydrate metabolic process"/>
    <property type="evidence" value="ECO:0007669"/>
    <property type="project" value="InterPro"/>
</dbReference>
<reference evidence="11 12" key="1">
    <citation type="submission" date="2022-03" db="EMBL/GenBank/DDBJ databases">
        <authorList>
            <person name="Nunn A."/>
            <person name="Chopra R."/>
            <person name="Nunn A."/>
            <person name="Contreras Garrido A."/>
        </authorList>
    </citation>
    <scope>NUCLEOTIDE SEQUENCE [LARGE SCALE GENOMIC DNA]</scope>
</reference>
<keyword evidence="4" id="KW-0964">Secreted</keyword>
<dbReference type="InterPro" id="IPR000743">
    <property type="entry name" value="Glyco_hydro_28"/>
</dbReference>
<sequence>MKAILCLYFLFVAVACRRDRGKIFDVRTYGAKGDSKTDNADAFMKAWRDACAQNGKSTIYISKKTFYMSDVTFKGPCKGKIVFFVTGTLLAPADAKKIKQDAWVHFQYVDNLVVSGGGTIDGQGSNSWSSNSNIRAMNSKLLPANMKFDYVRNSTIRGLKSLNSKGEHLSFFAVDHFNIIRVNITAPGNSPNTDGIKIGFSSNMKIWDSHIGTGDDCIAILAGNTNFDIHGITCGPGHGISVGSLGKFKQEKSIHSFVVRDTVFTGTTDGIRFKTWDSSVADLTVSDFWYENIQMVDVKHPINIEQNYCPRPPCAKLGGSHVQIRNVTFKNIWGTSGTKEAVNFQCSKSFPCKGIHLIDINLTNRGPGGPAIDLCENVQGSARGKMVPPSCLK</sequence>
<dbReference type="InterPro" id="IPR012334">
    <property type="entry name" value="Pectin_lyas_fold"/>
</dbReference>
<name>A0AAU9RB90_THLAR</name>
<keyword evidence="5 9" id="KW-0378">Hydrolase</keyword>
<dbReference type="PROSITE" id="PS00502">
    <property type="entry name" value="POLYGALACTURONASE"/>
    <property type="match status" value="1"/>
</dbReference>
<keyword evidence="10" id="KW-0732">Signal</keyword>
<feature type="signal peptide" evidence="10">
    <location>
        <begin position="1"/>
        <end position="16"/>
    </location>
</feature>
<evidence type="ECO:0000256" key="4">
    <source>
        <dbReference type="ARBA" id="ARBA00022525"/>
    </source>
</evidence>
<evidence type="ECO:0000256" key="2">
    <source>
        <dbReference type="ARBA" id="ARBA00008834"/>
    </source>
</evidence>
<comment type="subcellular location">
    <subcellularLocation>
        <location evidence="1">Secreted</location>
        <location evidence="1">Cell wall</location>
    </subcellularLocation>
</comment>
<keyword evidence="12" id="KW-1185">Reference proteome</keyword>
<evidence type="ECO:0000256" key="3">
    <source>
        <dbReference type="ARBA" id="ARBA00022512"/>
    </source>
</evidence>
<protein>
    <submittedName>
        <fullName evidence="11">Uncharacterized protein</fullName>
    </submittedName>
</protein>
<dbReference type="AlphaFoldDB" id="A0AAU9RB90"/>
<dbReference type="EMBL" id="OU466857">
    <property type="protein sequence ID" value="CAH2037223.1"/>
    <property type="molecule type" value="Genomic_DNA"/>
</dbReference>
<evidence type="ECO:0000256" key="8">
    <source>
        <dbReference type="PROSITE-ProRule" id="PRU10052"/>
    </source>
</evidence>
<keyword evidence="3" id="KW-0134">Cell wall</keyword>